<dbReference type="RefSeq" id="WP_209355366.1">
    <property type="nucleotide sequence ID" value="NZ_CP060010.1"/>
</dbReference>
<dbReference type="Proteomes" id="UP000665026">
    <property type="component" value="Chromosome"/>
</dbReference>
<dbReference type="KEGG" id="cact:HZ995_09140"/>
<name>A0A975I687_9RHOB</name>
<dbReference type="EMBL" id="CP060010">
    <property type="protein sequence ID" value="QTN34675.1"/>
    <property type="molecule type" value="Genomic_DNA"/>
</dbReference>
<proteinExistence type="predicted"/>
<evidence type="ECO:0000313" key="1">
    <source>
        <dbReference type="EMBL" id="QTN34675.1"/>
    </source>
</evidence>
<reference evidence="1" key="1">
    <citation type="submission" date="2020-07" db="EMBL/GenBank/DDBJ databases">
        <title>Genome sequences of bacteria associated with the marine, planktonic diatom Thalassiosira profunda strain ECT2AJA-044.</title>
        <authorList>
            <person name="Gargas C.B."/>
            <person name="Roberts W.R."/>
            <person name="Alverson A.J."/>
        </authorList>
    </citation>
    <scope>NUCLEOTIDE SEQUENCE</scope>
    <source>
        <strain evidence="1">ECT2AJA-044</strain>
    </source>
</reference>
<dbReference type="AlphaFoldDB" id="A0A975I687"/>
<protein>
    <submittedName>
        <fullName evidence="1">Uncharacterized protein</fullName>
    </submittedName>
</protein>
<dbReference type="Gene3D" id="1.10.530.10">
    <property type="match status" value="1"/>
</dbReference>
<sequence>MARVPEIIRRGAVSQVAVHVPKAGDGWAALANAAKAGADFVKPAAIDQARENGLNALYRDVDGKLKVDLKGPLSGELGEAHNVAAKAKFLATRSIDLQTNMSELAAKYEFDPAGFKEASGLYIQSLKSEEGIDAVLKDEIVLAAEREASSRFNGLNRQSTVRDQREADQQTAAQRDLLAQDYANLVVQGDGEAAQAKYQELERITEFRATTAWIRETPAEAELYLRKLRGAAKIDLVRLRLGQLIGRSDLSQAEKDELDKLLNDADIAATERVKLDIAAQGRLKQVEANGLAESLSNDSYEGRIIHAESAGRNTAQNPNSTALGPHQFLKGTWKALVKRHKPEWAKGLTDTELLALRADRAKSSEMFAHFRRENQDALRAADLPVNHATEYLAHFFGAGGAIEVLKQEAGTLVSEVVEASVIKANPFLSGMTVRDVQNWAARKMTLKARDISASREFIDHIDDIELRSMATKALNDVRLSRGRQEEAAAEEYASRIENGDISLTEQEIFENHDLSDADQISLANKLHASRKAQLQIQQTIFDLDDESVHWNARNSKQKTQLDELYLSQIGKENPISKPEYVALAASLAKRTGFAPRSFADALFAGVQSSDPEKVGHALELFNLLDEQTSGAFSSYEGSRQIEREATDYRRYAKVMSPTEAGMRIVENRENVPKNISEAAKKHAGKLKLNTLIDHFDTSVFSSPRLGRAEEENVKALVPFHQEAELLATFRLVFIDEFELTGDVDRSVARTLDYFDRSYGVNEVSGPLRIMRHPPQKHWDKIDGSHEWMTQQLEDEISHFVFGDNLEEDDLPAVLTGRSETENRISAKHIYLVSDDRTNAQVSRGEPPSYQLYYLFDDVLNLLPARFTFDPSLAPHPPVNSTLQNQNRAMHAMGRRYMRANPGLFNPKTEIDRFERKAN</sequence>
<accession>A0A975I687</accession>
<organism evidence="1 2">
    <name type="scientific">Cognatishimia activa</name>
    <dbReference type="NCBI Taxonomy" id="1715691"/>
    <lineage>
        <taxon>Bacteria</taxon>
        <taxon>Pseudomonadati</taxon>
        <taxon>Pseudomonadota</taxon>
        <taxon>Alphaproteobacteria</taxon>
        <taxon>Rhodobacterales</taxon>
        <taxon>Paracoccaceae</taxon>
        <taxon>Cognatishimia</taxon>
    </lineage>
</organism>
<gene>
    <name evidence="1" type="ORF">HZ995_09140</name>
</gene>
<evidence type="ECO:0000313" key="2">
    <source>
        <dbReference type="Proteomes" id="UP000665026"/>
    </source>
</evidence>